<dbReference type="AlphaFoldDB" id="A0AAU9KBC6"/>
<dbReference type="SUPFAM" id="SSF51338">
    <property type="entry name" value="Composite domain of metallo-dependent hydrolases"/>
    <property type="match status" value="1"/>
</dbReference>
<dbReference type="GO" id="GO:0004038">
    <property type="term" value="F:allantoinase activity"/>
    <property type="evidence" value="ECO:0007669"/>
    <property type="project" value="TreeGrafter"/>
</dbReference>
<dbReference type="PANTHER" id="PTHR43668:SF2">
    <property type="entry name" value="ALLANTOINASE"/>
    <property type="match status" value="1"/>
</dbReference>
<dbReference type="Gene3D" id="3.20.20.140">
    <property type="entry name" value="Metal-dependent hydrolases"/>
    <property type="match status" value="1"/>
</dbReference>
<dbReference type="Pfam" id="PF01979">
    <property type="entry name" value="Amidohydro_1"/>
    <property type="match status" value="1"/>
</dbReference>
<dbReference type="Proteomes" id="UP001162131">
    <property type="component" value="Unassembled WGS sequence"/>
</dbReference>
<proteinExistence type="predicted"/>
<dbReference type="EMBL" id="CAJZBQ010000062">
    <property type="protein sequence ID" value="CAG9335293.1"/>
    <property type="molecule type" value="Genomic_DNA"/>
</dbReference>
<dbReference type="InterPro" id="IPR050138">
    <property type="entry name" value="DHOase/Allantoinase_Hydrolase"/>
</dbReference>
<gene>
    <name evidence="2" type="ORF">BSTOLATCC_MIC63770</name>
</gene>
<name>A0AAU9KBC6_9CILI</name>
<comment type="caution">
    <text evidence="2">The sequence shown here is derived from an EMBL/GenBank/DDBJ whole genome shotgun (WGS) entry which is preliminary data.</text>
</comment>
<sequence length="625" mass="71175">MVKKSIISKHIIHYSYREPVYGIILIEDEDIKSIQIFDETVNIDAVISRYQSWNPMNFGDFYISPGIIDIGIRPEFENLQNTSRMAASGGVTFFLEEKPLYNEEITENHSDLCCDIGSLLRIDDEKCNIDELKQKSHPFAIKAYLSQPSAIVNAVSDLPSLFFKAQKTGLPLILDPSLPNQRMLYMASPCRFLRINERISQDTSKDLRYLAAAFPDSIDSESDDDEITLNFENKNRRRASEPLVPIFQEDGQPVKRMKVEDKVNYSLDESAIEKIESPNMIIENSSPEQSTVNSIEYRIKVIEESIENLSKAEQLSYQNSGITSYTDPQRRRSVSVCYFNTNSAEEAESPAKKRLEGFRPNPLILSTDSSPHNDDLYIVYIANIPDKWEIAGVDKILQAFSTQKCKLHIANLSSASSVNKIRHAKLPATFFSCDTASSYLCFNDQDIGKGDTRFKDFPPIRTKANSDLLWDLLKLKDIKMISSHHASIPNRYKQLDSGSFRKSLSGVNNLGFNLQSIWTHLMKKPNLEPLRERYLVNMSKWLSLYPAQLLGIDTKRGSISIGQHADLIIWKPYEATTGKSYSEYKETCIYQNSSLYGKISKVMIRGKFVYNEGTFYPNGRFVNNA</sequence>
<accession>A0AAU9KBC6</accession>
<reference evidence="2" key="1">
    <citation type="submission" date="2021-09" db="EMBL/GenBank/DDBJ databases">
        <authorList>
            <consortium name="AG Swart"/>
            <person name="Singh M."/>
            <person name="Singh A."/>
            <person name="Seah K."/>
            <person name="Emmerich C."/>
        </authorList>
    </citation>
    <scope>NUCLEOTIDE SEQUENCE</scope>
    <source>
        <strain evidence="2">ATCC30299</strain>
    </source>
</reference>
<feature type="domain" description="Amidohydrolase-related" evidence="1">
    <location>
        <begin position="531"/>
        <end position="609"/>
    </location>
</feature>
<dbReference type="GO" id="GO:0005737">
    <property type="term" value="C:cytoplasm"/>
    <property type="evidence" value="ECO:0007669"/>
    <property type="project" value="TreeGrafter"/>
</dbReference>
<dbReference type="InterPro" id="IPR006680">
    <property type="entry name" value="Amidohydro-rel"/>
</dbReference>
<evidence type="ECO:0000313" key="3">
    <source>
        <dbReference type="Proteomes" id="UP001162131"/>
    </source>
</evidence>
<evidence type="ECO:0000313" key="2">
    <source>
        <dbReference type="EMBL" id="CAG9335293.1"/>
    </source>
</evidence>
<dbReference type="PANTHER" id="PTHR43668">
    <property type="entry name" value="ALLANTOINASE"/>
    <property type="match status" value="1"/>
</dbReference>
<organism evidence="2 3">
    <name type="scientific">Blepharisma stoltei</name>
    <dbReference type="NCBI Taxonomy" id="1481888"/>
    <lineage>
        <taxon>Eukaryota</taxon>
        <taxon>Sar</taxon>
        <taxon>Alveolata</taxon>
        <taxon>Ciliophora</taxon>
        <taxon>Postciliodesmatophora</taxon>
        <taxon>Heterotrichea</taxon>
        <taxon>Heterotrichida</taxon>
        <taxon>Blepharismidae</taxon>
        <taxon>Blepharisma</taxon>
    </lineage>
</organism>
<dbReference type="InterPro" id="IPR011059">
    <property type="entry name" value="Metal-dep_hydrolase_composite"/>
</dbReference>
<keyword evidence="3" id="KW-1185">Reference proteome</keyword>
<dbReference type="SUPFAM" id="SSF51556">
    <property type="entry name" value="Metallo-dependent hydrolases"/>
    <property type="match status" value="1"/>
</dbReference>
<evidence type="ECO:0000259" key="1">
    <source>
        <dbReference type="Pfam" id="PF01979"/>
    </source>
</evidence>
<dbReference type="GO" id="GO:0006145">
    <property type="term" value="P:purine nucleobase catabolic process"/>
    <property type="evidence" value="ECO:0007669"/>
    <property type="project" value="TreeGrafter"/>
</dbReference>
<protein>
    <recommendedName>
        <fullName evidence="1">Amidohydrolase-related domain-containing protein</fullName>
    </recommendedName>
</protein>
<dbReference type="InterPro" id="IPR032466">
    <property type="entry name" value="Metal_Hydrolase"/>
</dbReference>